<dbReference type="CDD" id="cd01447">
    <property type="entry name" value="Polysulfide_ST"/>
    <property type="match status" value="1"/>
</dbReference>
<dbReference type="SMART" id="SM00450">
    <property type="entry name" value="RHOD"/>
    <property type="match status" value="1"/>
</dbReference>
<dbReference type="InterPro" id="IPR001763">
    <property type="entry name" value="Rhodanese-like_dom"/>
</dbReference>
<dbReference type="EMBL" id="CP000463">
    <property type="protein sequence ID" value="ABJ05207.1"/>
    <property type="molecule type" value="Genomic_DNA"/>
</dbReference>
<dbReference type="HOGENOM" id="CLU_089574_6_1_5"/>
<dbReference type="Pfam" id="PF00581">
    <property type="entry name" value="Rhodanese"/>
    <property type="match status" value="1"/>
</dbReference>
<gene>
    <name evidence="2" type="ordered locus">RPE_1255</name>
</gene>
<protein>
    <submittedName>
        <fullName evidence="2">Rhodanese domain protein</fullName>
    </submittedName>
</protein>
<dbReference type="OrthoDB" id="9807812at2"/>
<feature type="domain" description="Rhodanese" evidence="1">
    <location>
        <begin position="28"/>
        <end position="124"/>
    </location>
</feature>
<dbReference type="STRING" id="316055.RPE_1255"/>
<dbReference type="GO" id="GO:0004792">
    <property type="term" value="F:thiosulfate-cyanide sulfurtransferase activity"/>
    <property type="evidence" value="ECO:0007669"/>
    <property type="project" value="TreeGrafter"/>
</dbReference>
<evidence type="ECO:0000313" key="2">
    <source>
        <dbReference type="EMBL" id="ABJ05207.1"/>
    </source>
</evidence>
<organism evidence="2">
    <name type="scientific">Rhodopseudomonas palustris (strain BisA53)</name>
    <dbReference type="NCBI Taxonomy" id="316055"/>
    <lineage>
        <taxon>Bacteria</taxon>
        <taxon>Pseudomonadati</taxon>
        <taxon>Pseudomonadota</taxon>
        <taxon>Alphaproteobacteria</taxon>
        <taxon>Hyphomicrobiales</taxon>
        <taxon>Nitrobacteraceae</taxon>
        <taxon>Rhodopseudomonas</taxon>
    </lineage>
</organism>
<accession>Q07S77</accession>
<name>Q07S77_RHOP5</name>
<dbReference type="KEGG" id="rpe:RPE_1255"/>
<sequence length="128" mass="13614">MKTVQAMVAEADALVPRISAQDAKTMVGRPDVLFLDVREPGEVIASGKVPGALNVPRGLVEFRADPSSPLHDAAFDRARSIVAYCASGGRSALVGKVLMEMGYKNVQNLGGFKAWLDADGEVEKQNCP</sequence>
<dbReference type="eggNOG" id="COG0607">
    <property type="taxonomic scope" value="Bacteria"/>
</dbReference>
<dbReference type="PANTHER" id="PTHR44086:SF10">
    <property type="entry name" value="THIOSULFATE SULFURTRANSFERASE_RHODANESE-LIKE DOMAIN-CONTAINING PROTEIN 3"/>
    <property type="match status" value="1"/>
</dbReference>
<dbReference type="AlphaFoldDB" id="Q07S77"/>
<reference evidence="2" key="1">
    <citation type="submission" date="2006-09" db="EMBL/GenBank/DDBJ databases">
        <title>Complete sequence of Rhodopseudomonas palustris BisA53.</title>
        <authorList>
            <consortium name="US DOE Joint Genome Institute"/>
            <person name="Copeland A."/>
            <person name="Lucas S."/>
            <person name="Lapidus A."/>
            <person name="Barry K."/>
            <person name="Detter J.C."/>
            <person name="Glavina del Rio T."/>
            <person name="Hammon N."/>
            <person name="Israni S."/>
            <person name="Dalin E."/>
            <person name="Tice H."/>
            <person name="Pitluck S."/>
            <person name="Chain P."/>
            <person name="Malfatti S."/>
            <person name="Shin M."/>
            <person name="Vergez L."/>
            <person name="Schmutz J."/>
            <person name="Larimer F."/>
            <person name="Land M."/>
            <person name="Hauser L."/>
            <person name="Pelletier D.A."/>
            <person name="Kyrpides N."/>
            <person name="Kim E."/>
            <person name="Harwood C.S."/>
            <person name="Oda Y."/>
            <person name="Richardson P."/>
        </authorList>
    </citation>
    <scope>NUCLEOTIDE SEQUENCE [LARGE SCALE GENOMIC DNA]</scope>
    <source>
        <strain evidence="2">BisA53</strain>
    </source>
</reference>
<proteinExistence type="predicted"/>
<dbReference type="PANTHER" id="PTHR44086">
    <property type="entry name" value="THIOSULFATE SULFURTRANSFERASE RDL2, MITOCHONDRIAL-RELATED"/>
    <property type="match status" value="1"/>
</dbReference>
<dbReference type="Gene3D" id="3.40.250.10">
    <property type="entry name" value="Rhodanese-like domain"/>
    <property type="match status" value="1"/>
</dbReference>
<evidence type="ECO:0000259" key="1">
    <source>
        <dbReference type="PROSITE" id="PS50206"/>
    </source>
</evidence>
<dbReference type="PROSITE" id="PS50206">
    <property type="entry name" value="RHODANESE_3"/>
    <property type="match status" value="1"/>
</dbReference>
<dbReference type="SUPFAM" id="SSF52821">
    <property type="entry name" value="Rhodanese/Cell cycle control phosphatase"/>
    <property type="match status" value="1"/>
</dbReference>
<dbReference type="InterPro" id="IPR036873">
    <property type="entry name" value="Rhodanese-like_dom_sf"/>
</dbReference>